<dbReference type="NCBIfam" id="NF047593">
    <property type="entry name" value="IS66_ISAeme5_TnpA"/>
    <property type="match status" value="1"/>
</dbReference>
<dbReference type="STRING" id="651182.TOL2_C27880"/>
<gene>
    <name evidence="1" type="ordered locus">TOL2_C27880</name>
</gene>
<dbReference type="EMBL" id="FO203503">
    <property type="protein sequence ID" value="CCK80948.1"/>
    <property type="molecule type" value="Genomic_DNA"/>
</dbReference>
<keyword evidence="2" id="KW-1185">Reference proteome</keyword>
<dbReference type="RefSeq" id="WP_014958159.1">
    <property type="nucleotide sequence ID" value="NC_018645.1"/>
</dbReference>
<name>K0NLP3_DESTT</name>
<reference evidence="1 2" key="1">
    <citation type="journal article" date="2013" name="Environ. Microbiol.">
        <title>Complete genome, catabolic sub-proteomes and key-metabolites of Desulfobacula toluolica Tol2, a marine, aromatic compound-degrading, sulfate-reducing bacterium.</title>
        <authorList>
            <person name="Wohlbrand L."/>
            <person name="Jacob J.H."/>
            <person name="Kube M."/>
            <person name="Mussmann M."/>
            <person name="Jarling R."/>
            <person name="Beck A."/>
            <person name="Amann R."/>
            <person name="Wilkes H."/>
            <person name="Reinhardt R."/>
            <person name="Rabus R."/>
        </authorList>
    </citation>
    <scope>NUCLEOTIDE SEQUENCE [LARGE SCALE GENOMIC DNA]</scope>
    <source>
        <strain evidence="2">DSM 7467 / Tol2</strain>
    </source>
</reference>
<dbReference type="OrthoDB" id="5422656at2"/>
<evidence type="ECO:0000313" key="1">
    <source>
        <dbReference type="EMBL" id="CCK80948.1"/>
    </source>
</evidence>
<organism evidence="1 2">
    <name type="scientific">Desulfobacula toluolica (strain DSM 7467 / Tol2)</name>
    <dbReference type="NCBI Taxonomy" id="651182"/>
    <lineage>
        <taxon>Bacteria</taxon>
        <taxon>Pseudomonadati</taxon>
        <taxon>Thermodesulfobacteriota</taxon>
        <taxon>Desulfobacteria</taxon>
        <taxon>Desulfobacterales</taxon>
        <taxon>Desulfobacteraceae</taxon>
        <taxon>Desulfobacula</taxon>
    </lineage>
</organism>
<dbReference type="KEGG" id="dto:TOL2_C27880"/>
<sequence>MSDRSKEANRKRSQFWKHHIEEWSKSGLSQNAYCRENGLKPNQLTYWKNKFKRQNLPAEFAQVSPVQIAELLNSRKERLLLNIDSGYQIEIPDGFSQITLAQVLQVLRIE</sequence>
<dbReference type="Proteomes" id="UP000007347">
    <property type="component" value="Chromosome"/>
</dbReference>
<accession>K0NLP3</accession>
<dbReference type="HOGENOM" id="CLU_151804_4_0_7"/>
<evidence type="ECO:0000313" key="2">
    <source>
        <dbReference type="Proteomes" id="UP000007347"/>
    </source>
</evidence>
<proteinExistence type="predicted"/>
<protein>
    <submittedName>
        <fullName evidence="1">Conserved uncharacterized protein</fullName>
    </submittedName>
</protein>
<dbReference type="AlphaFoldDB" id="K0NLP3"/>